<dbReference type="AlphaFoldDB" id="A0A4U9U8M7"/>
<dbReference type="Proteomes" id="UP000308196">
    <property type="component" value="Chromosome"/>
</dbReference>
<proteinExistence type="predicted"/>
<keyword evidence="1" id="KW-0472">Membrane</keyword>
<accession>A0A4U9U8M7</accession>
<reference evidence="2 3" key="1">
    <citation type="submission" date="2019-05" db="EMBL/GenBank/DDBJ databases">
        <authorList>
            <consortium name="Pathogen Informatics"/>
        </authorList>
    </citation>
    <scope>NUCLEOTIDE SEQUENCE [LARGE SCALE GENOMIC DNA]</scope>
    <source>
        <strain evidence="2 3">NCTC11429</strain>
    </source>
</reference>
<feature type="transmembrane region" description="Helical" evidence="1">
    <location>
        <begin position="5"/>
        <end position="22"/>
    </location>
</feature>
<dbReference type="EMBL" id="LR590484">
    <property type="protein sequence ID" value="VTR29350.1"/>
    <property type="molecule type" value="Genomic_DNA"/>
</dbReference>
<organism evidence="2 3">
    <name type="scientific">Sphingobacterium thalpophilum</name>
    <dbReference type="NCBI Taxonomy" id="259"/>
    <lineage>
        <taxon>Bacteria</taxon>
        <taxon>Pseudomonadati</taxon>
        <taxon>Bacteroidota</taxon>
        <taxon>Sphingobacteriia</taxon>
        <taxon>Sphingobacteriales</taxon>
        <taxon>Sphingobacteriaceae</taxon>
        <taxon>Sphingobacterium</taxon>
    </lineage>
</organism>
<protein>
    <submittedName>
        <fullName evidence="2">Uncharacterized protein</fullName>
    </submittedName>
</protein>
<name>A0A4U9U8M7_9SPHI</name>
<evidence type="ECO:0000256" key="1">
    <source>
        <dbReference type="SAM" id="Phobius"/>
    </source>
</evidence>
<dbReference type="KEGG" id="stha:NCTC11429_00405"/>
<gene>
    <name evidence="2" type="ORF">NCTC11429_00405</name>
</gene>
<keyword evidence="1" id="KW-0812">Transmembrane</keyword>
<feature type="transmembrane region" description="Helical" evidence="1">
    <location>
        <begin position="28"/>
        <end position="46"/>
    </location>
</feature>
<sequence>MKNVIWFFITCIISTVGYFAALSMKTPWVGFAVAFGIWFIFIWTTTKPTRRRR</sequence>
<evidence type="ECO:0000313" key="2">
    <source>
        <dbReference type="EMBL" id="VTR29350.1"/>
    </source>
</evidence>
<keyword evidence="1" id="KW-1133">Transmembrane helix</keyword>
<evidence type="ECO:0000313" key="3">
    <source>
        <dbReference type="Proteomes" id="UP000308196"/>
    </source>
</evidence>